<proteinExistence type="predicted"/>
<dbReference type="InterPro" id="IPR046865">
    <property type="entry name" value="FapA_b_solenoid"/>
</dbReference>
<dbReference type="InterPro" id="IPR046866">
    <property type="entry name" value="FapA_N"/>
</dbReference>
<dbReference type="InterPro" id="IPR036145">
    <property type="entry name" value="MinC_C_sf"/>
</dbReference>
<dbReference type="Proteomes" id="UP001238088">
    <property type="component" value="Unassembled WGS sequence"/>
</dbReference>
<feature type="domain" description="Flagellar Assembly Protein A N-terminal region" evidence="1">
    <location>
        <begin position="6"/>
        <end position="166"/>
    </location>
</feature>
<dbReference type="PANTHER" id="PTHR38032:SF1">
    <property type="entry name" value="RNA-BINDING PROTEIN KHPB N-TERMINAL DOMAIN-CONTAINING PROTEIN"/>
    <property type="match status" value="1"/>
</dbReference>
<dbReference type="SUPFAM" id="SSF63848">
    <property type="entry name" value="Cell-division inhibitor MinC, C-terminal domain"/>
    <property type="match status" value="1"/>
</dbReference>
<evidence type="ECO:0000313" key="3">
    <source>
        <dbReference type="Proteomes" id="UP001238088"/>
    </source>
</evidence>
<dbReference type="InterPro" id="IPR005646">
    <property type="entry name" value="FapA"/>
</dbReference>
<sequence length="466" mass="52126">MDGHWKVTISEDRLQAELELCSTDHKWSFDELLHMLKTKGIIHGVKEDVIERMNQHPTLVEYPVLIAVGTPPKSGKDAYLLKEEYNEESGRRERLNYLNYRYTASVKQGSLIATMIPPTPGFNGMDVLGHVIPANNGELSKVSAGRNVIQNNHHFYSLIDGEISLTEKNLSVNPIFQVDGDLEYKQGEINFDGNVIIKGNVLSGCIIKANGDIKIFGMVEEATLQANGHILIKGGVSGGKTGFIRANGSIHVNYLNQAAVWSGQDIHVHKSILHSRLEAKGSILSHQAILIGGTLTSKGNIHVKEIGNHLFAKTEICLEENNQSYLRLCEITSDLMRLKENHTKLTKIEEKILKAARLAGRMSVEHRQLLIKQKATKNHLSTKISKLMDEQAKLAKHNLAHTGGQLFVYESLFPNTKINYGKYAKLFSQKYHHITISFSKSEFIIAPINEIEKNKNQSTETPLLRS</sequence>
<comment type="caution">
    <text evidence="2">The sequence shown here is derived from an EMBL/GenBank/DDBJ whole genome shotgun (WGS) entry which is preliminary data.</text>
</comment>
<dbReference type="Pfam" id="PF03961">
    <property type="entry name" value="FapA"/>
    <property type="match status" value="1"/>
</dbReference>
<evidence type="ECO:0000313" key="2">
    <source>
        <dbReference type="EMBL" id="MDQ0270203.1"/>
    </source>
</evidence>
<gene>
    <name evidence="2" type="ORF">J2S17_002078</name>
</gene>
<dbReference type="EMBL" id="JAUSUB010000007">
    <property type="protein sequence ID" value="MDQ0270203.1"/>
    <property type="molecule type" value="Genomic_DNA"/>
</dbReference>
<protein>
    <submittedName>
        <fullName evidence="2">Uncharacterized protein (DUF342 family)</fullName>
    </submittedName>
</protein>
<dbReference type="RefSeq" id="WP_307474417.1">
    <property type="nucleotide sequence ID" value="NZ_JAUSUB010000007.1"/>
</dbReference>
<reference evidence="2 3" key="1">
    <citation type="submission" date="2023-07" db="EMBL/GenBank/DDBJ databases">
        <title>Genomic Encyclopedia of Type Strains, Phase IV (KMG-IV): sequencing the most valuable type-strain genomes for metagenomic binning, comparative biology and taxonomic classification.</title>
        <authorList>
            <person name="Goeker M."/>
        </authorList>
    </citation>
    <scope>NUCLEOTIDE SEQUENCE [LARGE SCALE GENOMIC DNA]</scope>
    <source>
        <strain evidence="2 3">DSM 23494</strain>
    </source>
</reference>
<organism evidence="2 3">
    <name type="scientific">Cytobacillus purgationiresistens</name>
    <dbReference type="NCBI Taxonomy" id="863449"/>
    <lineage>
        <taxon>Bacteria</taxon>
        <taxon>Bacillati</taxon>
        <taxon>Bacillota</taxon>
        <taxon>Bacilli</taxon>
        <taxon>Bacillales</taxon>
        <taxon>Bacillaceae</taxon>
        <taxon>Cytobacillus</taxon>
    </lineage>
</organism>
<name>A0ABU0AG29_9BACI</name>
<accession>A0ABU0AG29</accession>
<dbReference type="PANTHER" id="PTHR38032">
    <property type="entry name" value="POLYMERASE-RELATED"/>
    <property type="match status" value="1"/>
</dbReference>
<dbReference type="Pfam" id="PF20250">
    <property type="entry name" value="FapA_N"/>
    <property type="match status" value="1"/>
</dbReference>
<evidence type="ECO:0000259" key="1">
    <source>
        <dbReference type="Pfam" id="PF20250"/>
    </source>
</evidence>
<keyword evidence="3" id="KW-1185">Reference proteome</keyword>